<sequence length="247" mass="27808">MARYCLYYWPQIPGRGEFVRLAFEYAKVPFTEVNDIEKLQALTDPKRGEAGRPPHFAVPLLEVQQGDTRAFVSQTPAILDYLAPTLGLAGTQPDVDPAVTRANILQLTLTALDWANEAHNVHHPIGVGLYYEQQKEAAAEAAKQFREERIPKFATYFEAALAQNIRAANVRRMLGTTTSIADLVLFQVLEGLHFAFPRTMQQMTSSTPELGRFRSELASELDAYLHSTRRRAFSDGLFRHYPELDAP</sequence>
<organism evidence="2 3">
    <name type="scientific">Malassezia furfur</name>
    <name type="common">Pityriasis versicolor infection agent</name>
    <name type="synonym">Pityrosporum furfur</name>
    <dbReference type="NCBI Taxonomy" id="55194"/>
    <lineage>
        <taxon>Eukaryota</taxon>
        <taxon>Fungi</taxon>
        <taxon>Dikarya</taxon>
        <taxon>Basidiomycota</taxon>
        <taxon>Ustilaginomycotina</taxon>
        <taxon>Malasseziomycetes</taxon>
        <taxon>Malasseziales</taxon>
        <taxon>Malasseziaceae</taxon>
        <taxon>Malassezia</taxon>
    </lineage>
</organism>
<dbReference type="PANTHER" id="PTHR11571">
    <property type="entry name" value="GLUTATHIONE S-TRANSFERASE"/>
    <property type="match status" value="1"/>
</dbReference>
<evidence type="ECO:0000313" key="3">
    <source>
        <dbReference type="Proteomes" id="UP000818624"/>
    </source>
</evidence>
<dbReference type="InterPro" id="IPR004045">
    <property type="entry name" value="Glutathione_S-Trfase_N"/>
</dbReference>
<reference evidence="2 3" key="1">
    <citation type="journal article" date="2020" name="Elife">
        <title>Loss of centromere function drives karyotype evolution in closely related Malassezia species.</title>
        <authorList>
            <person name="Sankaranarayanan S.R."/>
            <person name="Ianiri G."/>
            <person name="Coelho M.A."/>
            <person name="Reza M.H."/>
            <person name="Thimmappa B.C."/>
            <person name="Ganguly P."/>
            <person name="Vadnala R.N."/>
            <person name="Sun S."/>
            <person name="Siddharthan R."/>
            <person name="Tellgren-Roth C."/>
            <person name="Dawson T.L."/>
            <person name="Heitman J."/>
            <person name="Sanyal K."/>
        </authorList>
    </citation>
    <scope>NUCLEOTIDE SEQUENCE [LARGE SCALE GENOMIC DNA]</scope>
    <source>
        <strain evidence="2">CBS14141</strain>
    </source>
</reference>
<keyword evidence="3" id="KW-1185">Reference proteome</keyword>
<feature type="domain" description="GST N-terminal" evidence="1">
    <location>
        <begin position="2"/>
        <end position="90"/>
    </location>
</feature>
<name>A0ABY8EKM0_MALFU</name>
<dbReference type="Proteomes" id="UP000818624">
    <property type="component" value="Chromosome 1"/>
</dbReference>
<evidence type="ECO:0000313" key="2">
    <source>
        <dbReference type="EMBL" id="WFD46162.1"/>
    </source>
</evidence>
<dbReference type="GO" id="GO:0004364">
    <property type="term" value="F:glutathione transferase activity"/>
    <property type="evidence" value="ECO:0007669"/>
    <property type="project" value="UniProtKB-EC"/>
</dbReference>
<dbReference type="Pfam" id="PF14497">
    <property type="entry name" value="GST_C_3"/>
    <property type="match status" value="1"/>
</dbReference>
<protein>
    <submittedName>
        <fullName evidence="2">Glutathione transferase</fullName>
        <ecNumber evidence="2">2.5.1.18</ecNumber>
    </submittedName>
</protein>
<dbReference type="PANTHER" id="PTHR11571:SF263">
    <property type="entry name" value="GLUTATHIONE S-TRANSFERASE"/>
    <property type="match status" value="1"/>
</dbReference>
<dbReference type="EMBL" id="CP046234">
    <property type="protein sequence ID" value="WFD46162.1"/>
    <property type="molecule type" value="Genomic_DNA"/>
</dbReference>
<gene>
    <name evidence="2" type="ORF">GLX27_000791</name>
</gene>
<dbReference type="InterPro" id="IPR004046">
    <property type="entry name" value="GST_C"/>
</dbReference>
<keyword evidence="2" id="KW-0808">Transferase</keyword>
<dbReference type="Gene3D" id="3.40.30.10">
    <property type="entry name" value="Glutaredoxin"/>
    <property type="match status" value="1"/>
</dbReference>
<evidence type="ECO:0000259" key="1">
    <source>
        <dbReference type="PROSITE" id="PS50404"/>
    </source>
</evidence>
<dbReference type="InterPro" id="IPR050213">
    <property type="entry name" value="GST_superfamily"/>
</dbReference>
<accession>A0ABY8EKM0</accession>
<dbReference type="SUPFAM" id="SSF52833">
    <property type="entry name" value="Thioredoxin-like"/>
    <property type="match status" value="1"/>
</dbReference>
<proteinExistence type="predicted"/>
<dbReference type="Gene3D" id="1.20.1050.10">
    <property type="match status" value="1"/>
</dbReference>
<dbReference type="SUPFAM" id="SSF47616">
    <property type="entry name" value="GST C-terminal domain-like"/>
    <property type="match status" value="1"/>
</dbReference>
<dbReference type="PROSITE" id="PS50404">
    <property type="entry name" value="GST_NTER"/>
    <property type="match status" value="1"/>
</dbReference>
<dbReference type="EC" id="2.5.1.18" evidence="2"/>
<dbReference type="InterPro" id="IPR036249">
    <property type="entry name" value="Thioredoxin-like_sf"/>
</dbReference>
<dbReference type="InterPro" id="IPR036282">
    <property type="entry name" value="Glutathione-S-Trfase_C_sf"/>
</dbReference>